<evidence type="ECO:0000256" key="10">
    <source>
        <dbReference type="ARBA" id="ARBA00038409"/>
    </source>
</evidence>
<keyword evidence="2" id="KW-0479">Metal-binding</keyword>
<feature type="compositionally biased region" description="Low complexity" evidence="12">
    <location>
        <begin position="27"/>
        <end position="48"/>
    </location>
</feature>
<proteinExistence type="inferred from homology"/>
<evidence type="ECO:0000256" key="8">
    <source>
        <dbReference type="ARBA" id="ARBA00023163"/>
    </source>
</evidence>
<dbReference type="SMART" id="SM00355">
    <property type="entry name" value="ZnF_C2H2"/>
    <property type="match status" value="3"/>
</dbReference>
<keyword evidence="6" id="KW-0805">Transcription regulation</keyword>
<evidence type="ECO:0000313" key="14">
    <source>
        <dbReference type="EMBL" id="KAG5673094.1"/>
    </source>
</evidence>
<dbReference type="PANTHER" id="PTHR23235:SF170">
    <property type="entry name" value="FI01014P-RELATED"/>
    <property type="match status" value="1"/>
</dbReference>
<keyword evidence="9" id="KW-0539">Nucleus</keyword>
<reference evidence="14" key="1">
    <citation type="submission" date="2021-03" db="EMBL/GenBank/DDBJ databases">
        <title>Chromosome level genome of the anhydrobiotic midge Polypedilum vanderplanki.</title>
        <authorList>
            <person name="Yoshida Y."/>
            <person name="Kikawada T."/>
            <person name="Gusev O."/>
        </authorList>
    </citation>
    <scope>NUCLEOTIDE SEQUENCE</scope>
    <source>
        <strain evidence="14">NIAS01</strain>
        <tissue evidence="14">Whole body or cell culture</tissue>
    </source>
</reference>
<evidence type="ECO:0000313" key="15">
    <source>
        <dbReference type="Proteomes" id="UP001107558"/>
    </source>
</evidence>
<evidence type="ECO:0000256" key="3">
    <source>
        <dbReference type="ARBA" id="ARBA00022737"/>
    </source>
</evidence>
<evidence type="ECO:0000256" key="4">
    <source>
        <dbReference type="ARBA" id="ARBA00022771"/>
    </source>
</evidence>
<dbReference type="Gene3D" id="3.30.160.60">
    <property type="entry name" value="Classic Zinc Finger"/>
    <property type="match status" value="3"/>
</dbReference>
<dbReference type="PANTHER" id="PTHR23235">
    <property type="entry name" value="KRUEPPEL-LIKE TRANSCRIPTION FACTOR"/>
    <property type="match status" value="1"/>
</dbReference>
<dbReference type="GO" id="GO:0008270">
    <property type="term" value="F:zinc ion binding"/>
    <property type="evidence" value="ECO:0007669"/>
    <property type="project" value="UniProtKB-KW"/>
</dbReference>
<keyword evidence="4 11" id="KW-0863">Zinc-finger</keyword>
<keyword evidence="5" id="KW-0862">Zinc</keyword>
<feature type="compositionally biased region" description="Low complexity" evidence="12">
    <location>
        <begin position="287"/>
        <end position="349"/>
    </location>
</feature>
<feature type="domain" description="C2H2-type" evidence="13">
    <location>
        <begin position="784"/>
        <end position="813"/>
    </location>
</feature>
<dbReference type="InterPro" id="IPR036236">
    <property type="entry name" value="Znf_C2H2_sf"/>
</dbReference>
<feature type="region of interest" description="Disordered" evidence="12">
    <location>
        <begin position="697"/>
        <end position="735"/>
    </location>
</feature>
<dbReference type="AlphaFoldDB" id="A0A9J6BUY0"/>
<feature type="compositionally biased region" description="Polar residues" evidence="12">
    <location>
        <begin position="724"/>
        <end position="735"/>
    </location>
</feature>
<feature type="region of interest" description="Disordered" evidence="12">
    <location>
        <begin position="982"/>
        <end position="1010"/>
    </location>
</feature>
<feature type="region of interest" description="Disordered" evidence="12">
    <location>
        <begin position="1"/>
        <end position="48"/>
    </location>
</feature>
<dbReference type="SUPFAM" id="SSF57667">
    <property type="entry name" value="beta-beta-alpha zinc fingers"/>
    <property type="match status" value="3"/>
</dbReference>
<dbReference type="EMBL" id="JADBJN010000003">
    <property type="protein sequence ID" value="KAG5673094.1"/>
    <property type="molecule type" value="Genomic_DNA"/>
</dbReference>
<gene>
    <name evidence="14" type="ORF">PVAND_003168</name>
</gene>
<evidence type="ECO:0000259" key="13">
    <source>
        <dbReference type="PROSITE" id="PS50157"/>
    </source>
</evidence>
<comment type="similarity">
    <text evidence="10">Belongs to the Sp1 C2H2-type zinc-finger protein family.</text>
</comment>
<keyword evidence="8" id="KW-0804">Transcription</keyword>
<comment type="subcellular location">
    <subcellularLocation>
        <location evidence="1">Nucleus</location>
    </subcellularLocation>
</comment>
<dbReference type="GO" id="GO:0005634">
    <property type="term" value="C:nucleus"/>
    <property type="evidence" value="ECO:0007669"/>
    <property type="project" value="UniProtKB-SubCell"/>
</dbReference>
<evidence type="ECO:0000256" key="5">
    <source>
        <dbReference type="ARBA" id="ARBA00022833"/>
    </source>
</evidence>
<feature type="compositionally biased region" description="Low complexity" evidence="12">
    <location>
        <begin position="982"/>
        <end position="995"/>
    </location>
</feature>
<keyword evidence="3" id="KW-0677">Repeat</keyword>
<evidence type="ECO:0000256" key="6">
    <source>
        <dbReference type="ARBA" id="ARBA00023015"/>
    </source>
</evidence>
<dbReference type="PROSITE" id="PS00028">
    <property type="entry name" value="ZINC_FINGER_C2H2_1"/>
    <property type="match status" value="3"/>
</dbReference>
<dbReference type="InterPro" id="IPR013087">
    <property type="entry name" value="Znf_C2H2_type"/>
</dbReference>
<feature type="compositionally biased region" description="Low complexity" evidence="12">
    <location>
        <begin position="701"/>
        <end position="723"/>
    </location>
</feature>
<evidence type="ECO:0000256" key="2">
    <source>
        <dbReference type="ARBA" id="ARBA00022723"/>
    </source>
</evidence>
<dbReference type="Pfam" id="PF00096">
    <property type="entry name" value="zf-C2H2"/>
    <property type="match status" value="2"/>
</dbReference>
<feature type="region of interest" description="Disordered" evidence="12">
    <location>
        <begin position="285"/>
        <end position="349"/>
    </location>
</feature>
<dbReference type="FunFam" id="3.30.160.60:FF:000077">
    <property type="entry name" value="Sp8 transcription factor"/>
    <property type="match status" value="1"/>
</dbReference>
<dbReference type="GO" id="GO:0000978">
    <property type="term" value="F:RNA polymerase II cis-regulatory region sequence-specific DNA binding"/>
    <property type="evidence" value="ECO:0007669"/>
    <property type="project" value="TreeGrafter"/>
</dbReference>
<evidence type="ECO:0000256" key="7">
    <source>
        <dbReference type="ARBA" id="ARBA00023125"/>
    </source>
</evidence>
<evidence type="ECO:0000256" key="11">
    <source>
        <dbReference type="PROSITE-ProRule" id="PRU00042"/>
    </source>
</evidence>
<sequence length="1010" mass="109797">MPRKKKETTTPIKKEGSELNAAILQHSQPQSAIQAQQAAQQQQSNIQTQQTSSTPQVITLQQLQNFLPQQATGTPQIHHLNASDAAQLQQQVQAFQAQAAAVAASSPQQNAGSQNQAQQLKTLYASPTGQQQQIINLPQQFIQLKNDQMPQQQIIQLKQPDGSITQQIIQLKPNEQQIPQQQQQVIQGGQIIQGPNGIFQVVQPMQTVTVDGQEALFIPNQLQNAQPVQQAFITPTGQIVRGPVMAAPGNFLHNMAQTVQLPNVNNNGQATLTISGTNIQIPLGPSAATAQNQGQNQTTNTQTNVQNGNSGAQNATQANVNAQQNQANAAQNQSNNTQQNTNQNQQQQQQGTIFTIPGTNNTIQIPANFGQSVQVRPAMPQVVQFPMPAQTIPVQVPINTGNGQTIYQTVHVPIQNFGNQMPIIQPQMQIIPQFTQQVANIITPSGHIQQVQLANVPLLQQPNAAGQPQTQNISTIQQSPLKVDSPAAQEQVQTPQPITITNAQGQQMTVIPAQTMRPAQNANIIQIPNLPVPAQIQHIPGIGNVQVISANALNGNFMAQPIQTVQQIPQSPVIQTQQQQTVQSQASTSVSAATTNTTASSHSTPQTQTITITPQTIKQAENETTPTKWIVKPETSTPSILLQASSATVTTSQSPAITTQSQTTILPTITQISSIPSTSSTKPIAAAPASNQVTIQPAPVTISSSSSETKTTNSKTSMSTTISVTPASSQPTVSQTSVNVNINVSSDPSGSTTTPEIKPRVRRVACTCPNCTMPERSTDRKKQHICHVPGCNKVYGKTSHLRAHLRWHTGERPFVCNWVFCGKRFTRSDELQRHRRTHTGEKRFQCTECSKKFMRSDHLSKHARTHTKNRKDLKIEDMKIVLDQSSQQQDAQEQQFVIIQSQSLAGKSKVDSDDAVEQEEIVYVLKEDNSGEQSNVIQIDSNCVNQDQFLWIANDQATDGQQVQSGNTVYTIKELNYSQDITNSTQSASSDASNDSSEEKMTIEETDTGN</sequence>
<dbReference type="Proteomes" id="UP001107558">
    <property type="component" value="Chromosome 3"/>
</dbReference>
<comment type="caution">
    <text evidence="14">The sequence shown here is derived from an EMBL/GenBank/DDBJ whole genome shotgun (WGS) entry which is preliminary data.</text>
</comment>
<keyword evidence="7" id="KW-0238">DNA-binding</keyword>
<evidence type="ECO:0000256" key="12">
    <source>
        <dbReference type="SAM" id="MobiDB-lite"/>
    </source>
</evidence>
<feature type="domain" description="C2H2-type" evidence="13">
    <location>
        <begin position="814"/>
        <end position="843"/>
    </location>
</feature>
<dbReference type="GO" id="GO:0000981">
    <property type="term" value="F:DNA-binding transcription factor activity, RNA polymerase II-specific"/>
    <property type="evidence" value="ECO:0007669"/>
    <property type="project" value="TreeGrafter"/>
</dbReference>
<protein>
    <recommendedName>
        <fullName evidence="13">C2H2-type domain-containing protein</fullName>
    </recommendedName>
</protein>
<dbReference type="FunFam" id="3.30.160.60:FF:000014">
    <property type="entry name" value="Transcription factor Sp3"/>
    <property type="match status" value="1"/>
</dbReference>
<dbReference type="OrthoDB" id="6365676at2759"/>
<feature type="domain" description="C2H2-type" evidence="13">
    <location>
        <begin position="844"/>
        <end position="871"/>
    </location>
</feature>
<evidence type="ECO:0000256" key="1">
    <source>
        <dbReference type="ARBA" id="ARBA00004123"/>
    </source>
</evidence>
<evidence type="ECO:0000256" key="9">
    <source>
        <dbReference type="ARBA" id="ARBA00023242"/>
    </source>
</evidence>
<dbReference type="PROSITE" id="PS50157">
    <property type="entry name" value="ZINC_FINGER_C2H2_2"/>
    <property type="match status" value="3"/>
</dbReference>
<accession>A0A9J6BUY0</accession>
<name>A0A9J6BUY0_POLVA</name>
<dbReference type="FunFam" id="3.30.160.60:FF:001110">
    <property type="entry name" value="Krueppel factor 13"/>
    <property type="match status" value="1"/>
</dbReference>
<organism evidence="14 15">
    <name type="scientific">Polypedilum vanderplanki</name>
    <name type="common">Sleeping chironomid midge</name>
    <dbReference type="NCBI Taxonomy" id="319348"/>
    <lineage>
        <taxon>Eukaryota</taxon>
        <taxon>Metazoa</taxon>
        <taxon>Ecdysozoa</taxon>
        <taxon>Arthropoda</taxon>
        <taxon>Hexapoda</taxon>
        <taxon>Insecta</taxon>
        <taxon>Pterygota</taxon>
        <taxon>Neoptera</taxon>
        <taxon>Endopterygota</taxon>
        <taxon>Diptera</taxon>
        <taxon>Nematocera</taxon>
        <taxon>Chironomoidea</taxon>
        <taxon>Chironomidae</taxon>
        <taxon>Chironominae</taxon>
        <taxon>Polypedilum</taxon>
        <taxon>Polypedilum</taxon>
    </lineage>
</organism>
<keyword evidence="15" id="KW-1185">Reference proteome</keyword>